<keyword evidence="2" id="KW-1133">Transmembrane helix</keyword>
<dbReference type="AlphaFoldDB" id="A0A395IMU0"/>
<dbReference type="Proteomes" id="UP000249056">
    <property type="component" value="Unassembled WGS sequence"/>
</dbReference>
<keyword evidence="2" id="KW-0812">Transmembrane</keyword>
<feature type="compositionally biased region" description="Polar residues" evidence="1">
    <location>
        <begin position="11"/>
        <end position="23"/>
    </location>
</feature>
<feature type="transmembrane region" description="Helical" evidence="2">
    <location>
        <begin position="58"/>
        <end position="86"/>
    </location>
</feature>
<accession>A0A395IMU0</accession>
<comment type="caution">
    <text evidence="3">The sequence shown here is derived from an EMBL/GenBank/DDBJ whole genome shotgun (WGS) entry which is preliminary data.</text>
</comment>
<gene>
    <name evidence="3" type="ORF">DID88_010273</name>
</gene>
<name>A0A395IMU0_9HELO</name>
<keyword evidence="2" id="KW-0472">Membrane</keyword>
<keyword evidence="4" id="KW-1185">Reference proteome</keyword>
<feature type="region of interest" description="Disordered" evidence="1">
    <location>
        <begin position="32"/>
        <end position="51"/>
    </location>
</feature>
<evidence type="ECO:0000313" key="4">
    <source>
        <dbReference type="Proteomes" id="UP000249056"/>
    </source>
</evidence>
<protein>
    <submittedName>
        <fullName evidence="3">Uncharacterized protein</fullName>
    </submittedName>
</protein>
<evidence type="ECO:0000256" key="2">
    <source>
        <dbReference type="SAM" id="Phobius"/>
    </source>
</evidence>
<evidence type="ECO:0000256" key="1">
    <source>
        <dbReference type="SAM" id="MobiDB-lite"/>
    </source>
</evidence>
<reference evidence="3 4" key="1">
    <citation type="submission" date="2018-06" db="EMBL/GenBank/DDBJ databases">
        <title>Genome Sequence of the Brown Rot Fungal Pathogen Monilinia fructigena.</title>
        <authorList>
            <person name="Landi L."/>
            <person name="De Miccolis Angelini R.M."/>
            <person name="Pollastro S."/>
            <person name="Abate D."/>
            <person name="Faretra F."/>
            <person name="Romanazzi G."/>
        </authorList>
    </citation>
    <scope>NUCLEOTIDE SEQUENCE [LARGE SCALE GENOMIC DNA]</scope>
    <source>
        <strain evidence="3 4">Mfrg269</strain>
    </source>
</reference>
<feature type="region of interest" description="Disordered" evidence="1">
    <location>
        <begin position="1"/>
        <end position="23"/>
    </location>
</feature>
<proteinExistence type="predicted"/>
<sequence>MSHDDIAVGNEVSTSNDTPGEQSQIVLAVEEKHRSEHKVTITGDPEDSNPPFNPGLRFYLAFSSLCVIILAAALDATALSVALPIIAQDLTEQPSKPSGPGPPSS</sequence>
<dbReference type="EMBL" id="QKRW01000033">
    <property type="protein sequence ID" value="RAL61194.1"/>
    <property type="molecule type" value="Genomic_DNA"/>
</dbReference>
<evidence type="ECO:0000313" key="3">
    <source>
        <dbReference type="EMBL" id="RAL61194.1"/>
    </source>
</evidence>
<organism evidence="3 4">
    <name type="scientific">Monilinia fructigena</name>
    <dbReference type="NCBI Taxonomy" id="38457"/>
    <lineage>
        <taxon>Eukaryota</taxon>
        <taxon>Fungi</taxon>
        <taxon>Dikarya</taxon>
        <taxon>Ascomycota</taxon>
        <taxon>Pezizomycotina</taxon>
        <taxon>Leotiomycetes</taxon>
        <taxon>Helotiales</taxon>
        <taxon>Sclerotiniaceae</taxon>
        <taxon>Monilinia</taxon>
    </lineage>
</organism>